<dbReference type="Proteomes" id="UP001177023">
    <property type="component" value="Unassembled WGS sequence"/>
</dbReference>
<dbReference type="GO" id="GO:0005741">
    <property type="term" value="C:mitochondrial outer membrane"/>
    <property type="evidence" value="ECO:0007669"/>
    <property type="project" value="TreeGrafter"/>
</dbReference>
<dbReference type="SUPFAM" id="SSF54928">
    <property type="entry name" value="RNA-binding domain, RBD"/>
    <property type="match status" value="1"/>
</dbReference>
<dbReference type="EMBL" id="CATQJA010002625">
    <property type="protein sequence ID" value="CAJ0573974.1"/>
    <property type="molecule type" value="Genomic_DNA"/>
</dbReference>
<evidence type="ECO:0000256" key="4">
    <source>
        <dbReference type="ARBA" id="ARBA00022989"/>
    </source>
</evidence>
<evidence type="ECO:0000256" key="6">
    <source>
        <dbReference type="SAM" id="Phobius"/>
    </source>
</evidence>
<accession>A0AA36G0I9</accession>
<dbReference type="InterPro" id="IPR035979">
    <property type="entry name" value="RBD_domain_sf"/>
</dbReference>
<evidence type="ECO:0000256" key="5">
    <source>
        <dbReference type="ARBA" id="ARBA00023136"/>
    </source>
</evidence>
<protein>
    <recommendedName>
        <fullName evidence="9">RRM domain-containing protein</fullName>
    </recommendedName>
</protein>
<dbReference type="Gene3D" id="1.20.1260.100">
    <property type="entry name" value="TspO/MBR protein"/>
    <property type="match status" value="1"/>
</dbReference>
<evidence type="ECO:0008006" key="9">
    <source>
        <dbReference type="Google" id="ProtNLM"/>
    </source>
</evidence>
<evidence type="ECO:0000256" key="1">
    <source>
        <dbReference type="ARBA" id="ARBA00004141"/>
    </source>
</evidence>
<dbReference type="AlphaFoldDB" id="A0AA36G0I9"/>
<dbReference type="Pfam" id="PF03073">
    <property type="entry name" value="TspO_MBR"/>
    <property type="match status" value="1"/>
</dbReference>
<evidence type="ECO:0000313" key="8">
    <source>
        <dbReference type="Proteomes" id="UP001177023"/>
    </source>
</evidence>
<feature type="non-terminal residue" evidence="7">
    <location>
        <position position="1"/>
    </location>
</feature>
<name>A0AA36G0I9_9BILA</name>
<comment type="subcellular location">
    <subcellularLocation>
        <location evidence="1">Membrane</location>
        <topology evidence="1">Multi-pass membrane protein</topology>
    </subcellularLocation>
</comment>
<gene>
    <name evidence="7" type="ORF">MSPICULIGERA_LOCUS12318</name>
</gene>
<keyword evidence="8" id="KW-1185">Reference proteome</keyword>
<evidence type="ECO:0000256" key="3">
    <source>
        <dbReference type="ARBA" id="ARBA00022692"/>
    </source>
</evidence>
<feature type="transmembrane region" description="Helical" evidence="6">
    <location>
        <begin position="12"/>
        <end position="30"/>
    </location>
</feature>
<dbReference type="PANTHER" id="PTHR10057:SF0">
    <property type="entry name" value="TRANSLOCATOR PROTEIN"/>
    <property type="match status" value="1"/>
</dbReference>
<organism evidence="7 8">
    <name type="scientific">Mesorhabditis spiculigera</name>
    <dbReference type="NCBI Taxonomy" id="96644"/>
    <lineage>
        <taxon>Eukaryota</taxon>
        <taxon>Metazoa</taxon>
        <taxon>Ecdysozoa</taxon>
        <taxon>Nematoda</taxon>
        <taxon>Chromadorea</taxon>
        <taxon>Rhabditida</taxon>
        <taxon>Rhabditina</taxon>
        <taxon>Rhabditomorpha</taxon>
        <taxon>Rhabditoidea</taxon>
        <taxon>Rhabditidae</taxon>
        <taxon>Mesorhabditinae</taxon>
        <taxon>Mesorhabditis</taxon>
    </lineage>
</organism>
<evidence type="ECO:0000256" key="2">
    <source>
        <dbReference type="ARBA" id="ARBA00007524"/>
    </source>
</evidence>
<sequence length="542" mass="60206">MAHLPVPESGCAYIATLAPAAIGFVGYSIFAGDDLTQRWYQTLPRRECAAKTLKASALTDFLSISPLGYASFLVHRAADHCPCNKKLAMNAYGLNLLLLLAKNYATRNQNKTHLAGTSTLAAILAIATAVGFYKADKTAGLLMAPYAVWTSFQAYNSLQKDIVTVHGVSGEQPKSHWNWMIRELCFDGIVESAYYDVNDHTHHLAFANQITATRGFSRFQQSMQQALSMAQQANQFERQHVLRPGDVTGPAPTPPSYPYTSGFSAHPPSYTYTSTSSGPTPARNSGNQTIVVVTNIPDEDDADLWKYMVKRMAGGNVDRLKRAIHLGPDTRQLLFESETAAKAFIKEYDRKKYPFGMAGDTMRMKIADEAMIPNKKKLLITGLSADWTPELIYHNLLGASTMIKGGIQGVRPMEKPGSGIYQVIVEFFSEDACLEAMQRCRQNSMGSIMRAKHVLEPFSNFESPHKKLVLRGLPKDATKADIIRYVFMNDPELIHESISLHNLNCTAEFKTEEAATRMFVDINKKPYRGNGPLLHVEWFTSN</sequence>
<feature type="transmembrane region" description="Helical" evidence="6">
    <location>
        <begin position="114"/>
        <end position="133"/>
    </location>
</feature>
<keyword evidence="4 6" id="KW-1133">Transmembrane helix</keyword>
<evidence type="ECO:0000313" key="7">
    <source>
        <dbReference type="EMBL" id="CAJ0573974.1"/>
    </source>
</evidence>
<proteinExistence type="inferred from homology"/>
<keyword evidence="3 6" id="KW-0812">Transmembrane</keyword>
<keyword evidence="5 6" id="KW-0472">Membrane</keyword>
<dbReference type="GO" id="GO:0003676">
    <property type="term" value="F:nucleic acid binding"/>
    <property type="evidence" value="ECO:0007669"/>
    <property type="project" value="InterPro"/>
</dbReference>
<dbReference type="InterPro" id="IPR004307">
    <property type="entry name" value="TspO_MBR"/>
</dbReference>
<reference evidence="7" key="1">
    <citation type="submission" date="2023-06" db="EMBL/GenBank/DDBJ databases">
        <authorList>
            <person name="Delattre M."/>
        </authorList>
    </citation>
    <scope>NUCLEOTIDE SEQUENCE</scope>
    <source>
        <strain evidence="7">AF72</strain>
    </source>
</reference>
<dbReference type="GO" id="GO:0033013">
    <property type="term" value="P:tetrapyrrole metabolic process"/>
    <property type="evidence" value="ECO:0007669"/>
    <property type="project" value="UniProtKB-ARBA"/>
</dbReference>
<dbReference type="InterPro" id="IPR038330">
    <property type="entry name" value="TspO/MBR-related_sf"/>
</dbReference>
<comment type="caution">
    <text evidence="7">The sequence shown here is derived from an EMBL/GenBank/DDBJ whole genome shotgun (WGS) entry which is preliminary data.</text>
</comment>
<dbReference type="PANTHER" id="PTHR10057">
    <property type="entry name" value="PERIPHERAL-TYPE BENZODIAZEPINE RECEPTOR"/>
    <property type="match status" value="1"/>
</dbReference>
<comment type="similarity">
    <text evidence="2">Belongs to the TspO/BZRP family.</text>
</comment>